<gene>
    <name evidence="3" type="ORF">C361_05216</name>
</gene>
<name>A0A854Q692_CRYNE</name>
<dbReference type="Proteomes" id="UP000199727">
    <property type="component" value="Unassembled WGS sequence"/>
</dbReference>
<keyword evidence="2" id="KW-0472">Membrane</keyword>
<keyword evidence="2" id="KW-0812">Transmembrane</keyword>
<dbReference type="AlphaFoldDB" id="A0A854Q692"/>
<comment type="caution">
    <text evidence="3">The sequence shown here is derived from an EMBL/GenBank/DDBJ whole genome shotgun (WGS) entry which is preliminary data.</text>
</comment>
<dbReference type="OrthoDB" id="10472710at2759"/>
<evidence type="ECO:0000256" key="2">
    <source>
        <dbReference type="SAM" id="Phobius"/>
    </source>
</evidence>
<sequence>MSSMTEEKSATVTASSNEVSVTGSTWVQEVSDTAKGLKDWEIALIGVLLAIGAIALLYFVIRCARKRHNKDVQPSGLDVSKV</sequence>
<evidence type="ECO:0000256" key="1">
    <source>
        <dbReference type="SAM" id="MobiDB-lite"/>
    </source>
</evidence>
<dbReference type="EMBL" id="AMKT01000069">
    <property type="protein sequence ID" value="OXG15776.1"/>
    <property type="molecule type" value="Genomic_DNA"/>
</dbReference>
<accession>A0A854Q692</accession>
<organism evidence="3 4">
    <name type="scientific">Cryptococcus neoformans Tu259-1</name>
    <dbReference type="NCBI Taxonomy" id="1230072"/>
    <lineage>
        <taxon>Eukaryota</taxon>
        <taxon>Fungi</taxon>
        <taxon>Dikarya</taxon>
        <taxon>Basidiomycota</taxon>
        <taxon>Agaricomycotina</taxon>
        <taxon>Tremellomycetes</taxon>
        <taxon>Tremellales</taxon>
        <taxon>Cryptococcaceae</taxon>
        <taxon>Cryptococcus</taxon>
        <taxon>Cryptococcus neoformans species complex</taxon>
    </lineage>
</organism>
<proteinExistence type="predicted"/>
<reference evidence="3 4" key="1">
    <citation type="submission" date="2017-06" db="EMBL/GenBank/DDBJ databases">
        <title>Global population genomics of the pathogenic fungus Cryptococcus neoformans var. grubii.</title>
        <authorList>
            <person name="Cuomo C."/>
            <person name="Litvintseva A."/>
            <person name="Chen Y."/>
            <person name="Young S."/>
            <person name="Zeng Q."/>
            <person name="Chapman S."/>
            <person name="Gujja S."/>
            <person name="Saif S."/>
            <person name="Birren B."/>
        </authorList>
    </citation>
    <scope>NUCLEOTIDE SEQUENCE [LARGE SCALE GENOMIC DNA]</scope>
    <source>
        <strain evidence="3 4">Tu259-1</strain>
    </source>
</reference>
<evidence type="ECO:0000313" key="3">
    <source>
        <dbReference type="EMBL" id="OXG15776.1"/>
    </source>
</evidence>
<protein>
    <submittedName>
        <fullName evidence="3">Uncharacterized protein</fullName>
    </submittedName>
</protein>
<evidence type="ECO:0000313" key="4">
    <source>
        <dbReference type="Proteomes" id="UP000199727"/>
    </source>
</evidence>
<keyword evidence="2" id="KW-1133">Transmembrane helix</keyword>
<feature type="region of interest" description="Disordered" evidence="1">
    <location>
        <begin position="1"/>
        <end position="23"/>
    </location>
</feature>
<feature type="compositionally biased region" description="Polar residues" evidence="1">
    <location>
        <begin position="10"/>
        <end position="23"/>
    </location>
</feature>
<feature type="transmembrane region" description="Helical" evidence="2">
    <location>
        <begin position="42"/>
        <end position="61"/>
    </location>
</feature>